<reference evidence="2" key="1">
    <citation type="submission" date="2021-03" db="EMBL/GenBank/DDBJ databases">
        <title>Comparative genomics and phylogenomic investigation of the class Geoglossomycetes provide insights into ecological specialization and systematics.</title>
        <authorList>
            <person name="Melie T."/>
            <person name="Pirro S."/>
            <person name="Miller A.N."/>
            <person name="Quandt A."/>
        </authorList>
    </citation>
    <scope>NUCLEOTIDE SEQUENCE</scope>
    <source>
        <strain evidence="2">CAQ_001_2017</strain>
    </source>
</reference>
<protein>
    <submittedName>
        <fullName evidence="2">Uncharacterized protein</fullName>
    </submittedName>
</protein>
<evidence type="ECO:0000313" key="2">
    <source>
        <dbReference type="EMBL" id="KAH0559964.1"/>
    </source>
</evidence>
<sequence>MVCRPSYFLIVAFAISQGLAVPTAQPAESVDVLDKRAATFPVYGDHTGSKSNYQDGTGSYVRSDDGYTYGSGVKCWTDLFYVEKSYEAENWVKDDTSIDCATTQTCASGVVYGTQSCTTWTLGIDIKADLQVIKDFLTIGGTASGNGGQLKCTSAQSSDTCTWNDKGCHAVWTSNVNLINHGYIRRRCHDKGVDYTAWSYDFDVKVPEDQTRIGCAANCSMTTYPDPIPSAQ</sequence>
<proteinExistence type="predicted"/>
<evidence type="ECO:0000313" key="3">
    <source>
        <dbReference type="Proteomes" id="UP000750711"/>
    </source>
</evidence>
<feature type="signal peptide" evidence="1">
    <location>
        <begin position="1"/>
        <end position="20"/>
    </location>
</feature>
<dbReference type="EMBL" id="JAGHQM010000478">
    <property type="protein sequence ID" value="KAH0559964.1"/>
    <property type="molecule type" value="Genomic_DNA"/>
</dbReference>
<accession>A0A9P8RQK7</accession>
<name>A0A9P8RQK7_9PEZI</name>
<gene>
    <name evidence="2" type="ORF">GP486_003514</name>
</gene>
<feature type="chain" id="PRO_5040478788" evidence="1">
    <location>
        <begin position="21"/>
        <end position="232"/>
    </location>
</feature>
<dbReference type="Proteomes" id="UP000750711">
    <property type="component" value="Unassembled WGS sequence"/>
</dbReference>
<evidence type="ECO:0000256" key="1">
    <source>
        <dbReference type="SAM" id="SignalP"/>
    </source>
</evidence>
<keyword evidence="3" id="KW-1185">Reference proteome</keyword>
<dbReference type="AlphaFoldDB" id="A0A9P8RQK7"/>
<organism evidence="2 3">
    <name type="scientific">Trichoglossum hirsutum</name>
    <dbReference type="NCBI Taxonomy" id="265104"/>
    <lineage>
        <taxon>Eukaryota</taxon>
        <taxon>Fungi</taxon>
        <taxon>Dikarya</taxon>
        <taxon>Ascomycota</taxon>
        <taxon>Pezizomycotina</taxon>
        <taxon>Geoglossomycetes</taxon>
        <taxon>Geoglossales</taxon>
        <taxon>Geoglossaceae</taxon>
        <taxon>Trichoglossum</taxon>
    </lineage>
</organism>
<keyword evidence="1" id="KW-0732">Signal</keyword>
<comment type="caution">
    <text evidence="2">The sequence shown here is derived from an EMBL/GenBank/DDBJ whole genome shotgun (WGS) entry which is preliminary data.</text>
</comment>